<proteinExistence type="predicted"/>
<name>A0A1F5NLA1_9BACT</name>
<dbReference type="NCBIfam" id="NF047446">
    <property type="entry name" value="barrel_OmpL47"/>
    <property type="match status" value="1"/>
</dbReference>
<dbReference type="InterPro" id="IPR058094">
    <property type="entry name" value="Ig-like_OmpL47-like"/>
</dbReference>
<dbReference type="InterPro" id="IPR055371">
    <property type="entry name" value="SpaA_PFL_dom_4"/>
</dbReference>
<dbReference type="GO" id="GO:0008374">
    <property type="term" value="F:O-acyltransferase activity"/>
    <property type="evidence" value="ECO:0007669"/>
    <property type="project" value="InterPro"/>
</dbReference>
<gene>
    <name evidence="2" type="ORF">A2751_03350</name>
</gene>
<dbReference type="AlphaFoldDB" id="A0A1F5NLA1"/>
<evidence type="ECO:0000259" key="1">
    <source>
        <dbReference type="Pfam" id="PF24514"/>
    </source>
</evidence>
<protein>
    <recommendedName>
        <fullName evidence="1">SpaA-like prealbumin fold domain-containing protein</fullName>
    </recommendedName>
</protein>
<dbReference type="Gene3D" id="3.40.50.1820">
    <property type="entry name" value="alpha/beta hydrolase"/>
    <property type="match status" value="1"/>
</dbReference>
<dbReference type="STRING" id="1817824.A2751_03350"/>
<evidence type="ECO:0000313" key="3">
    <source>
        <dbReference type="Proteomes" id="UP000176864"/>
    </source>
</evidence>
<dbReference type="InterPro" id="IPR003386">
    <property type="entry name" value="LACT/PDAT_acylTrfase"/>
</dbReference>
<dbReference type="SUPFAM" id="SSF53474">
    <property type="entry name" value="alpha/beta-Hydrolases"/>
    <property type="match status" value="1"/>
</dbReference>
<sequence>MKKFVAFFSIIFSIIPVATQALIMLPTVTVSVVKNSIGADGIFHFDIIDTTISADPYDSFDIVTQDGTGAYNSSVPAFGSVTFDIRESAPFEWETKQISCIGNGLLNSDYSLGKNIVRVTADPFAIVTCYFTNVQASPSAVLIVPGILGTDIKKSEEVLWADIPRMINPANSDSFMDPLQFQSDLSAIDNNVYGDAIITKKTTNIGNKEVVLFDYTASLINEFQTQGYQENIDLFTFPYDWRYGVTGVNGQNLTNVDLLKLKIQEILNQTGASAVDIIAHSTGGLIVKKYVIDNPDHNLNKVVFVGVPNLGSPKAVKVLAQGDNFGVVGLSDEEMKKIARNLPVTYDLAPSQKYFDRNGSFLRIVDRDASGVRTSDLDYQKAWDLLASQDDSNAAGLANGEALHSSSFEDFDLRTAGVDFYNVVGCKTGSIGKVVQYRDFDPSGNAQISFAPVKEIKGDKTVPFESADSNKADDSKKYYVIKANHGEMLSANGTRQLLVNLITGSDLNTGTGIITKQQLDSDPKQCELKGKWWQFFSPVDIEVLDENGKRAGIAEDGSIQNDILGSDYAVFDDHKFVYLPDDGVYQINLRGTGNGTFTLKGQTIENGQTIASENFIDIPVTISSSGTINTDGLQTMLNFDNQNILPTTILDENASQDLIAPVSTAQLTGHKGTDNFFRSSVEVVLAASDDRAGVLKTVYRLDGGEWTNFSHGFLVETEGKHTLDFYSIDRAGNKEPVQSVEFVVDRTAPEASTQFDPHNRDIHFTGTDNLSEPDKIIVTDADDKITLHDQAGNETILRLKGKDRKRKQKIELTQLLYNGRPADLQKAMFNVSWQFDKKTGQLKLLQQRVRSKKDFYIESLYKNNRTRITGRDHSGKIRLDLPGLILLKIQTKSGDIEWGY</sequence>
<dbReference type="InterPro" id="IPR029058">
    <property type="entry name" value="AB_hydrolase_fold"/>
</dbReference>
<dbReference type="EMBL" id="MFEK01000014">
    <property type="protein sequence ID" value="OGE78170.1"/>
    <property type="molecule type" value="Genomic_DNA"/>
</dbReference>
<organism evidence="2 3">
    <name type="scientific">Candidatus Doudnabacteria bacterium RIFCSPHIGHO2_01_FULL_46_14</name>
    <dbReference type="NCBI Taxonomy" id="1817824"/>
    <lineage>
        <taxon>Bacteria</taxon>
        <taxon>Candidatus Doudnaibacteriota</taxon>
    </lineage>
</organism>
<dbReference type="GO" id="GO:0006629">
    <property type="term" value="P:lipid metabolic process"/>
    <property type="evidence" value="ECO:0007669"/>
    <property type="project" value="InterPro"/>
</dbReference>
<comment type="caution">
    <text evidence="2">The sequence shown here is derived from an EMBL/GenBank/DDBJ whole genome shotgun (WGS) entry which is preliminary data.</text>
</comment>
<dbReference type="Gene3D" id="3.30.1920.20">
    <property type="match status" value="1"/>
</dbReference>
<accession>A0A1F5NLA1</accession>
<dbReference type="Pfam" id="PF24514">
    <property type="entry name" value="SpaA_4"/>
    <property type="match status" value="1"/>
</dbReference>
<evidence type="ECO:0000313" key="2">
    <source>
        <dbReference type="EMBL" id="OGE78170.1"/>
    </source>
</evidence>
<dbReference type="Proteomes" id="UP000176864">
    <property type="component" value="Unassembled WGS sequence"/>
</dbReference>
<dbReference type="Pfam" id="PF02450">
    <property type="entry name" value="LCAT"/>
    <property type="match status" value="1"/>
</dbReference>
<reference evidence="2 3" key="1">
    <citation type="journal article" date="2016" name="Nat. Commun.">
        <title>Thousands of microbial genomes shed light on interconnected biogeochemical processes in an aquifer system.</title>
        <authorList>
            <person name="Anantharaman K."/>
            <person name="Brown C.T."/>
            <person name="Hug L.A."/>
            <person name="Sharon I."/>
            <person name="Castelle C.J."/>
            <person name="Probst A.J."/>
            <person name="Thomas B.C."/>
            <person name="Singh A."/>
            <person name="Wilkins M.J."/>
            <person name="Karaoz U."/>
            <person name="Brodie E.L."/>
            <person name="Williams K.H."/>
            <person name="Hubbard S.S."/>
            <person name="Banfield J.F."/>
        </authorList>
    </citation>
    <scope>NUCLEOTIDE SEQUENCE [LARGE SCALE GENOMIC DNA]</scope>
</reference>
<feature type="domain" description="SpaA-like prealbumin fold" evidence="1">
    <location>
        <begin position="30"/>
        <end position="134"/>
    </location>
</feature>
<dbReference type="PANTHER" id="PTHR11440">
    <property type="entry name" value="LECITHIN-CHOLESTEROL ACYLTRANSFERASE-RELATED"/>
    <property type="match status" value="1"/>
</dbReference>